<feature type="compositionally biased region" description="Basic and acidic residues" evidence="1">
    <location>
        <begin position="1"/>
        <end position="24"/>
    </location>
</feature>
<protein>
    <submittedName>
        <fullName evidence="2">Uncharacterized protein</fullName>
    </submittedName>
</protein>
<dbReference type="Proteomes" id="UP000663831">
    <property type="component" value="Unassembled WGS sequence"/>
</dbReference>
<organism evidence="2 3">
    <name type="scientific">Rhizoctonia solani</name>
    <dbReference type="NCBI Taxonomy" id="456999"/>
    <lineage>
        <taxon>Eukaryota</taxon>
        <taxon>Fungi</taxon>
        <taxon>Dikarya</taxon>
        <taxon>Basidiomycota</taxon>
        <taxon>Agaricomycotina</taxon>
        <taxon>Agaricomycetes</taxon>
        <taxon>Cantharellales</taxon>
        <taxon>Ceratobasidiaceae</taxon>
        <taxon>Rhizoctonia</taxon>
    </lineage>
</organism>
<evidence type="ECO:0000256" key="1">
    <source>
        <dbReference type="SAM" id="MobiDB-lite"/>
    </source>
</evidence>
<dbReference type="AlphaFoldDB" id="A0A8H3BZ07"/>
<evidence type="ECO:0000313" key="2">
    <source>
        <dbReference type="EMBL" id="CAE6468844.1"/>
    </source>
</evidence>
<sequence length="130" mass="14107">MGEMRGQEGKEGKEERRVVEERSRGSRGTSPYVTCARSCQQQHRHEPWVVLLSTTTNGTAPPHARMKSGSSSDASMLIACSSTTVRCIIGRLLAQAWGANMIRANDANVGYSRSRAANSRLTNLLASPSD</sequence>
<name>A0A8H3BZ07_9AGAM</name>
<proteinExistence type="predicted"/>
<gene>
    <name evidence="2" type="ORF">RDB_LOCUS84121</name>
</gene>
<dbReference type="EMBL" id="CAJMWV010002717">
    <property type="protein sequence ID" value="CAE6468844.1"/>
    <property type="molecule type" value="Genomic_DNA"/>
</dbReference>
<feature type="region of interest" description="Disordered" evidence="1">
    <location>
        <begin position="1"/>
        <end position="33"/>
    </location>
</feature>
<reference evidence="2" key="1">
    <citation type="submission" date="2021-01" db="EMBL/GenBank/DDBJ databases">
        <authorList>
            <person name="Kaushik A."/>
        </authorList>
    </citation>
    <scope>NUCLEOTIDE SEQUENCE</scope>
    <source>
        <strain evidence="2">AG3-1AP</strain>
    </source>
</reference>
<comment type="caution">
    <text evidence="2">The sequence shown here is derived from an EMBL/GenBank/DDBJ whole genome shotgun (WGS) entry which is preliminary data.</text>
</comment>
<accession>A0A8H3BZ07</accession>
<evidence type="ECO:0000313" key="3">
    <source>
        <dbReference type="Proteomes" id="UP000663831"/>
    </source>
</evidence>